<sequence>MQESAYSFSLTTFSPSGKLGQIDHAFAAVAGGSTSIGIKAVDGVVLAAEKKIRSELIEKESVIKVAKLSKYCGVTYAGMGPDFRVLLKEGRKDAEAYRVRFGEECPVSEVSRNLAQVMQEYTQSGGVRPFGCSLLVIGKEADGKPGLFQVDPSGSFFAWKAACVGHGASDAQSYLEKRYEEKLGLDDAIHIALLTLQESFDGKLTPESCEIGVCGGKYGSEFRRLTMEEIDEYLS</sequence>
<dbReference type="PANTHER" id="PTHR11599">
    <property type="entry name" value="PROTEASOME SUBUNIT ALPHA/BETA"/>
    <property type="match status" value="1"/>
</dbReference>
<protein>
    <recommendedName>
        <fullName evidence="3">Proteasome subunit alpha type</fullName>
    </recommendedName>
</protein>
<dbReference type="SMART" id="SM00948">
    <property type="entry name" value="Proteasome_A_N"/>
    <property type="match status" value="1"/>
</dbReference>
<dbReference type="Pfam" id="PF10584">
    <property type="entry name" value="Proteasome_A_N"/>
    <property type="match status" value="1"/>
</dbReference>
<keyword evidence="1 2" id="KW-0647">Proteasome</keyword>
<evidence type="ECO:0000256" key="2">
    <source>
        <dbReference type="PROSITE-ProRule" id="PRU00808"/>
    </source>
</evidence>
<organism evidence="5 6">
    <name type="scientific">Aduncisulcus paluster</name>
    <dbReference type="NCBI Taxonomy" id="2918883"/>
    <lineage>
        <taxon>Eukaryota</taxon>
        <taxon>Metamonada</taxon>
        <taxon>Carpediemonas-like organisms</taxon>
        <taxon>Aduncisulcus</taxon>
    </lineage>
</organism>
<dbReference type="InterPro" id="IPR001353">
    <property type="entry name" value="Proteasome_sua/b"/>
</dbReference>
<accession>A0ABQ5KTT2</accession>
<feature type="domain" description="Proteasome alpha-type subunits" evidence="4">
    <location>
        <begin position="6"/>
        <end position="28"/>
    </location>
</feature>
<comment type="subcellular location">
    <subcellularLocation>
        <location evidence="3">Cytoplasm</location>
    </subcellularLocation>
    <subcellularLocation>
        <location evidence="3">Nucleus</location>
    </subcellularLocation>
</comment>
<dbReference type="InterPro" id="IPR050115">
    <property type="entry name" value="Proteasome_alpha"/>
</dbReference>
<evidence type="ECO:0000256" key="1">
    <source>
        <dbReference type="ARBA" id="ARBA00022942"/>
    </source>
</evidence>
<dbReference type="Gene3D" id="3.60.20.10">
    <property type="entry name" value="Glutamine Phosphoribosylpyrophosphate, subunit 1, domain 1"/>
    <property type="match status" value="1"/>
</dbReference>
<keyword evidence="3" id="KW-0963">Cytoplasm</keyword>
<dbReference type="SUPFAM" id="SSF56235">
    <property type="entry name" value="N-terminal nucleophile aminohydrolases (Ntn hydrolases)"/>
    <property type="match status" value="1"/>
</dbReference>
<dbReference type="NCBIfam" id="NF003075">
    <property type="entry name" value="PRK03996.1"/>
    <property type="match status" value="1"/>
</dbReference>
<comment type="subunit">
    <text evidence="3">The 26S proteasome consists of a 20S proteasome core and two 19S regulatory subunits.</text>
</comment>
<dbReference type="EMBL" id="BQXS01011087">
    <property type="protein sequence ID" value="GKT35872.1"/>
    <property type="molecule type" value="Genomic_DNA"/>
</dbReference>
<name>A0ABQ5KTT2_9EUKA</name>
<dbReference type="PROSITE" id="PS51475">
    <property type="entry name" value="PROTEASOME_ALPHA_2"/>
    <property type="match status" value="1"/>
</dbReference>
<evidence type="ECO:0000256" key="3">
    <source>
        <dbReference type="RuleBase" id="RU000551"/>
    </source>
</evidence>
<dbReference type="InterPro" id="IPR000426">
    <property type="entry name" value="Proteasome_asu_N"/>
</dbReference>
<dbReference type="InterPro" id="IPR029055">
    <property type="entry name" value="Ntn_hydrolases_N"/>
</dbReference>
<evidence type="ECO:0000313" key="6">
    <source>
        <dbReference type="Proteomes" id="UP001057375"/>
    </source>
</evidence>
<dbReference type="InterPro" id="IPR023332">
    <property type="entry name" value="Proteasome_alpha-type"/>
</dbReference>
<proteinExistence type="inferred from homology"/>
<keyword evidence="6" id="KW-1185">Reference proteome</keyword>
<gene>
    <name evidence="5" type="ORF">ADUPG1_008940</name>
</gene>
<comment type="caution">
    <text evidence="5">The sequence shown here is derived from an EMBL/GenBank/DDBJ whole genome shotgun (WGS) entry which is preliminary data.</text>
</comment>
<dbReference type="Proteomes" id="UP001057375">
    <property type="component" value="Unassembled WGS sequence"/>
</dbReference>
<evidence type="ECO:0000259" key="4">
    <source>
        <dbReference type="PROSITE" id="PS00388"/>
    </source>
</evidence>
<comment type="similarity">
    <text evidence="2 3">Belongs to the peptidase T1A family.</text>
</comment>
<dbReference type="PROSITE" id="PS00388">
    <property type="entry name" value="PROTEASOME_ALPHA_1"/>
    <property type="match status" value="1"/>
</dbReference>
<dbReference type="GO" id="GO:0000502">
    <property type="term" value="C:proteasome complex"/>
    <property type="evidence" value="ECO:0007669"/>
    <property type="project" value="UniProtKB-KW"/>
</dbReference>
<keyword evidence="3" id="KW-0539">Nucleus</keyword>
<dbReference type="Pfam" id="PF00227">
    <property type="entry name" value="Proteasome"/>
    <property type="match status" value="1"/>
</dbReference>
<evidence type="ECO:0000313" key="5">
    <source>
        <dbReference type="EMBL" id="GKT35872.1"/>
    </source>
</evidence>
<reference evidence="5" key="1">
    <citation type="submission" date="2022-03" db="EMBL/GenBank/DDBJ databases">
        <title>Draft genome sequence of Aduncisulcus paluster, a free-living microaerophilic Fornicata.</title>
        <authorList>
            <person name="Yuyama I."/>
            <person name="Kume K."/>
            <person name="Tamura T."/>
            <person name="Inagaki Y."/>
            <person name="Hashimoto T."/>
        </authorList>
    </citation>
    <scope>NUCLEOTIDE SEQUENCE</scope>
    <source>
        <strain evidence="5">NY0171</strain>
    </source>
</reference>